<evidence type="ECO:0000313" key="3">
    <source>
        <dbReference type="Proteomes" id="UP001152747"/>
    </source>
</evidence>
<name>A0A9P1N621_9PELO</name>
<dbReference type="PANTHER" id="PTHR47920">
    <property type="entry name" value="PROTEIN CBG13378-RELATED"/>
    <property type="match status" value="1"/>
</dbReference>
<dbReference type="Proteomes" id="UP001152747">
    <property type="component" value="Unassembled WGS sequence"/>
</dbReference>
<evidence type="ECO:0000313" key="2">
    <source>
        <dbReference type="EMBL" id="CAI5451149.1"/>
    </source>
</evidence>
<accession>A0A9P1N621</accession>
<evidence type="ECO:0000259" key="1">
    <source>
        <dbReference type="Pfam" id="PF02408"/>
    </source>
</evidence>
<sequence length="444" mass="49551">MLSILFLLPFLINSQLICPSQHITSGKGSIPSDASKFTVLPANFNCDYQFDVPSGFALSLRFYASYDSGTANITYVDNLGNSARIGANTNNLPQWAVQPNAHVIVKTTSATSKLLIYYEFVDISKYYRIRFPTGKVLSLATFQDQTYYTFYSQNMDSVVLNLAKSFNNYRVPSSNYYIFDGDNIVTAKMIGRLSDYLTTSINSTGSSISLVNFYGTRYSDFIISNDKKSIDSFAKYSFSVLANNPTYPQTDLTFVPGYSAATFYCVDCESLYLESLGFYPTGSVQLVPLAPTNKIDPVLTYNSNTFNNSTQLPQVIPNKLFTIIYNGKYIETHLGVKSDNWLKPSNGRQGFMFSPTVWKAGTQSVFSYFFDSDISYKFSLGFLQKIVDSNSNLEISIGTSSSTNIYTNSTALDYFSAVGTHMNVTFKGDYKSFLTLQFNTTLPN</sequence>
<dbReference type="PANTHER" id="PTHR47920:SF1">
    <property type="entry name" value="CUB-LIKE DOMAIN-CONTAINING PROTEIN"/>
    <property type="match status" value="1"/>
</dbReference>
<dbReference type="Pfam" id="PF02408">
    <property type="entry name" value="CUB_2"/>
    <property type="match status" value="1"/>
</dbReference>
<proteinExistence type="predicted"/>
<keyword evidence="3" id="KW-1185">Reference proteome</keyword>
<organism evidence="2 3">
    <name type="scientific">Caenorhabditis angaria</name>
    <dbReference type="NCBI Taxonomy" id="860376"/>
    <lineage>
        <taxon>Eukaryota</taxon>
        <taxon>Metazoa</taxon>
        <taxon>Ecdysozoa</taxon>
        <taxon>Nematoda</taxon>
        <taxon>Chromadorea</taxon>
        <taxon>Rhabditida</taxon>
        <taxon>Rhabditina</taxon>
        <taxon>Rhabditomorpha</taxon>
        <taxon>Rhabditoidea</taxon>
        <taxon>Rhabditidae</taxon>
        <taxon>Peloderinae</taxon>
        <taxon>Caenorhabditis</taxon>
    </lineage>
</organism>
<dbReference type="AlphaFoldDB" id="A0A9P1N621"/>
<dbReference type="EMBL" id="CANHGI010000005">
    <property type="protein sequence ID" value="CAI5451149.1"/>
    <property type="molecule type" value="Genomic_DNA"/>
</dbReference>
<gene>
    <name evidence="2" type="ORF">CAMP_LOCUS13786</name>
</gene>
<dbReference type="InterPro" id="IPR003366">
    <property type="entry name" value="CUB-like_dom"/>
</dbReference>
<feature type="domain" description="CUB-like" evidence="1">
    <location>
        <begin position="16"/>
        <end position="123"/>
    </location>
</feature>
<dbReference type="OrthoDB" id="5791243at2759"/>
<protein>
    <recommendedName>
        <fullName evidence="1">CUB-like domain-containing protein</fullName>
    </recommendedName>
</protein>
<comment type="caution">
    <text evidence="2">The sequence shown here is derived from an EMBL/GenBank/DDBJ whole genome shotgun (WGS) entry which is preliminary data.</text>
</comment>
<reference evidence="2" key="1">
    <citation type="submission" date="2022-11" db="EMBL/GenBank/DDBJ databases">
        <authorList>
            <person name="Kikuchi T."/>
        </authorList>
    </citation>
    <scope>NUCLEOTIDE SEQUENCE</scope>
    <source>
        <strain evidence="2">PS1010</strain>
    </source>
</reference>